<evidence type="ECO:0000313" key="8">
    <source>
        <dbReference type="EMBL" id="KAF2302665.1"/>
    </source>
</evidence>
<feature type="domain" description="CBS" evidence="6">
    <location>
        <begin position="23"/>
        <end position="79"/>
    </location>
</feature>
<evidence type="ECO:0000259" key="7">
    <source>
        <dbReference type="PROSITE" id="PS51745"/>
    </source>
</evidence>
<evidence type="ECO:0000256" key="1">
    <source>
        <dbReference type="ARBA" id="ARBA00011726"/>
    </source>
</evidence>
<gene>
    <name evidence="8" type="ORF">GH714_000655</name>
</gene>
<evidence type="ECO:0000256" key="3">
    <source>
        <dbReference type="PROSITE-ProRule" id="PRU00703"/>
    </source>
</evidence>
<dbReference type="InterPro" id="IPR053793">
    <property type="entry name" value="PB1-like"/>
</dbReference>
<evidence type="ECO:0008006" key="10">
    <source>
        <dbReference type="Google" id="ProtNLM"/>
    </source>
</evidence>
<evidence type="ECO:0000256" key="4">
    <source>
        <dbReference type="SAM" id="MobiDB-lite"/>
    </source>
</evidence>
<dbReference type="Pfam" id="PF00571">
    <property type="entry name" value="CBS"/>
    <property type="match status" value="1"/>
</dbReference>
<dbReference type="SUPFAM" id="SSF54631">
    <property type="entry name" value="CBS-domain pair"/>
    <property type="match status" value="1"/>
</dbReference>
<dbReference type="PROSITE" id="PS51371">
    <property type="entry name" value="CBS"/>
    <property type="match status" value="1"/>
</dbReference>
<sequence>MDILMRVIAQNLPPDSVVVEKVMTPNPECATIDTPIVDALHTMHDGKFLHLPVVNRDGNIVAVVDVIHITHAAVATVGSTAGVNNEAASTMMQKFWDSAMALSPNEDDEDTRSEGSLKLPSEGGDRKISALSFIRNAKHVCFKIQDKKGRLHRFTCDARNLTDLITAILQRLGDDIDRNNLPQILYEDEDRDKVVMESDSDLTAAVEHAKLAGLRLHLDYSGIRGGRRSSTSGEMYYAHADAWAAAYSAVAAGAALVAGLGVLAYLRRSGY</sequence>
<comment type="subunit">
    <text evidence="1">Homodimers and heterodimers.</text>
</comment>
<reference evidence="8 9" key="1">
    <citation type="journal article" date="2020" name="Mol. Plant">
        <title>The Chromosome-Based Rubber Tree Genome Provides New Insights into Spurge Genome Evolution and Rubber Biosynthesis.</title>
        <authorList>
            <person name="Liu J."/>
            <person name="Shi C."/>
            <person name="Shi C.C."/>
            <person name="Li W."/>
            <person name="Zhang Q.J."/>
            <person name="Zhang Y."/>
            <person name="Li K."/>
            <person name="Lu H.F."/>
            <person name="Shi C."/>
            <person name="Zhu S.T."/>
            <person name="Xiao Z.Y."/>
            <person name="Nan H."/>
            <person name="Yue Y."/>
            <person name="Zhu X.G."/>
            <person name="Wu Y."/>
            <person name="Hong X.N."/>
            <person name="Fan G.Y."/>
            <person name="Tong Y."/>
            <person name="Zhang D."/>
            <person name="Mao C.L."/>
            <person name="Liu Y.L."/>
            <person name="Hao S.J."/>
            <person name="Liu W.Q."/>
            <person name="Lv M.Q."/>
            <person name="Zhang H.B."/>
            <person name="Liu Y."/>
            <person name="Hu-Tang G.R."/>
            <person name="Wang J.P."/>
            <person name="Wang J.H."/>
            <person name="Sun Y.H."/>
            <person name="Ni S.B."/>
            <person name="Chen W.B."/>
            <person name="Zhang X.C."/>
            <person name="Jiao Y.N."/>
            <person name="Eichler E.E."/>
            <person name="Li G.H."/>
            <person name="Liu X."/>
            <person name="Gao L.Z."/>
        </authorList>
    </citation>
    <scope>NUCLEOTIDE SEQUENCE [LARGE SCALE GENOMIC DNA]</scope>
    <source>
        <strain evidence="9">cv. GT1</strain>
        <tissue evidence="8">Leaf</tissue>
    </source>
</reference>
<dbReference type="InterPro" id="IPR051257">
    <property type="entry name" value="Diverse_CBS-Domain"/>
</dbReference>
<feature type="transmembrane region" description="Helical" evidence="5">
    <location>
        <begin position="242"/>
        <end position="266"/>
    </location>
</feature>
<feature type="domain" description="PB1" evidence="7">
    <location>
        <begin position="137"/>
        <end position="221"/>
    </location>
</feature>
<dbReference type="InterPro" id="IPR000270">
    <property type="entry name" value="PB1_dom"/>
</dbReference>
<dbReference type="Pfam" id="PF00564">
    <property type="entry name" value="PB1"/>
    <property type="match status" value="1"/>
</dbReference>
<dbReference type="AlphaFoldDB" id="A0A6A6LQE0"/>
<keyword evidence="9" id="KW-1185">Reference proteome</keyword>
<name>A0A6A6LQE0_HEVBR</name>
<protein>
    <recommendedName>
        <fullName evidence="10">PB1 domain-containing protein</fullName>
    </recommendedName>
</protein>
<organism evidence="8 9">
    <name type="scientific">Hevea brasiliensis</name>
    <name type="common">Para rubber tree</name>
    <name type="synonym">Siphonia brasiliensis</name>
    <dbReference type="NCBI Taxonomy" id="3981"/>
    <lineage>
        <taxon>Eukaryota</taxon>
        <taxon>Viridiplantae</taxon>
        <taxon>Streptophyta</taxon>
        <taxon>Embryophyta</taxon>
        <taxon>Tracheophyta</taxon>
        <taxon>Spermatophyta</taxon>
        <taxon>Magnoliopsida</taxon>
        <taxon>eudicotyledons</taxon>
        <taxon>Gunneridae</taxon>
        <taxon>Pentapetalae</taxon>
        <taxon>rosids</taxon>
        <taxon>fabids</taxon>
        <taxon>Malpighiales</taxon>
        <taxon>Euphorbiaceae</taxon>
        <taxon>Crotonoideae</taxon>
        <taxon>Micrandreae</taxon>
        <taxon>Hevea</taxon>
    </lineage>
</organism>
<accession>A0A6A6LQE0</accession>
<feature type="region of interest" description="Disordered" evidence="4">
    <location>
        <begin position="103"/>
        <end position="124"/>
    </location>
</feature>
<keyword evidence="5" id="KW-0812">Transmembrane</keyword>
<dbReference type="SUPFAM" id="SSF54277">
    <property type="entry name" value="CAD &amp; PB1 domains"/>
    <property type="match status" value="1"/>
</dbReference>
<evidence type="ECO:0000256" key="5">
    <source>
        <dbReference type="SAM" id="Phobius"/>
    </source>
</evidence>
<dbReference type="PANTHER" id="PTHR43080:SF2">
    <property type="entry name" value="CBS DOMAIN-CONTAINING PROTEIN"/>
    <property type="match status" value="1"/>
</dbReference>
<dbReference type="InterPro" id="IPR046342">
    <property type="entry name" value="CBS_dom_sf"/>
</dbReference>
<keyword evidence="5" id="KW-1133">Transmembrane helix</keyword>
<dbReference type="Gene3D" id="3.10.580.10">
    <property type="entry name" value="CBS-domain"/>
    <property type="match status" value="1"/>
</dbReference>
<dbReference type="PROSITE" id="PS51745">
    <property type="entry name" value="PB1"/>
    <property type="match status" value="1"/>
</dbReference>
<evidence type="ECO:0000259" key="6">
    <source>
        <dbReference type="PROSITE" id="PS51371"/>
    </source>
</evidence>
<keyword evidence="5" id="KW-0472">Membrane</keyword>
<dbReference type="Proteomes" id="UP000467840">
    <property type="component" value="Chromosome 16"/>
</dbReference>
<proteinExistence type="predicted"/>
<dbReference type="SMART" id="SM00666">
    <property type="entry name" value="PB1"/>
    <property type="match status" value="1"/>
</dbReference>
<dbReference type="EMBL" id="JAAGAX010000009">
    <property type="protein sequence ID" value="KAF2302665.1"/>
    <property type="molecule type" value="Genomic_DNA"/>
</dbReference>
<dbReference type="PANTHER" id="PTHR43080">
    <property type="entry name" value="CBS DOMAIN-CONTAINING PROTEIN CBSX3, MITOCHONDRIAL"/>
    <property type="match status" value="1"/>
</dbReference>
<keyword evidence="2 3" id="KW-0129">CBS domain</keyword>
<dbReference type="InterPro" id="IPR000644">
    <property type="entry name" value="CBS_dom"/>
</dbReference>
<evidence type="ECO:0000256" key="2">
    <source>
        <dbReference type="ARBA" id="ARBA00023122"/>
    </source>
</evidence>
<dbReference type="Gene3D" id="3.10.20.90">
    <property type="entry name" value="Phosphatidylinositol 3-kinase Catalytic Subunit, Chain A, domain 1"/>
    <property type="match status" value="1"/>
</dbReference>
<comment type="caution">
    <text evidence="8">The sequence shown here is derived from an EMBL/GenBank/DDBJ whole genome shotgun (WGS) entry which is preliminary data.</text>
</comment>
<evidence type="ECO:0000313" key="9">
    <source>
        <dbReference type="Proteomes" id="UP000467840"/>
    </source>
</evidence>